<accession>B9IDA9</accession>
<evidence type="ECO:0000256" key="7">
    <source>
        <dbReference type="SAM" id="Phobius"/>
    </source>
</evidence>
<organism evidence="9 10">
    <name type="scientific">Populus trichocarpa</name>
    <name type="common">Western balsam poplar</name>
    <name type="synonym">Populus balsamifera subsp. trichocarpa</name>
    <dbReference type="NCBI Taxonomy" id="3694"/>
    <lineage>
        <taxon>Eukaryota</taxon>
        <taxon>Viridiplantae</taxon>
        <taxon>Streptophyta</taxon>
        <taxon>Embryophyta</taxon>
        <taxon>Tracheophyta</taxon>
        <taxon>Spermatophyta</taxon>
        <taxon>Magnoliopsida</taxon>
        <taxon>eudicotyledons</taxon>
        <taxon>Gunneridae</taxon>
        <taxon>Pentapetalae</taxon>
        <taxon>rosids</taxon>
        <taxon>fabids</taxon>
        <taxon>Malpighiales</taxon>
        <taxon>Salicaceae</taxon>
        <taxon>Saliceae</taxon>
        <taxon>Populus</taxon>
    </lineage>
</organism>
<dbReference type="InParanoid" id="B9IDA9"/>
<feature type="transmembrane region" description="Helical" evidence="7">
    <location>
        <begin position="40"/>
        <end position="59"/>
    </location>
</feature>
<evidence type="ECO:0000256" key="3">
    <source>
        <dbReference type="ARBA" id="ARBA00022475"/>
    </source>
</evidence>
<sequence>MAMAPSVKLVGGTFALAIFWVLAVFPAVPLLSIGRTAGSVLGAILMVIFQVLSPFQTYASIDLPILGLLFGTMVTAKDLICRVCLLSAISSAFFTNDTSCMVLTEFVLNLKKKKSPTSTFVGCSCLKFKYWVISYSNWQPSKPGLQISSWPFLVETSPAALVGVLAIAILTLCMYWKKLSSHYRDEEYADGEIVADDDVSFYRFSPGTMSHFTCSSFQERSSRFMTIEGFNKTGIPSSLWEFMEPFAQINHASGIAVLAVVILILSNMVSNVSTGMLILLFLQALVYLLNDIGNLA</sequence>
<keyword evidence="10" id="KW-1185">Reference proteome</keyword>
<reference evidence="9 10" key="1">
    <citation type="journal article" date="2006" name="Science">
        <title>The genome of black cottonwood, Populus trichocarpa (Torr. &amp; Gray).</title>
        <authorList>
            <person name="Tuskan G.A."/>
            <person name="Difazio S."/>
            <person name="Jansson S."/>
            <person name="Bohlmann J."/>
            <person name="Grigoriev I."/>
            <person name="Hellsten U."/>
            <person name="Putnam N."/>
            <person name="Ralph S."/>
            <person name="Rombauts S."/>
            <person name="Salamov A."/>
            <person name="Schein J."/>
            <person name="Sterck L."/>
            <person name="Aerts A."/>
            <person name="Bhalerao R.R."/>
            <person name="Bhalerao R.P."/>
            <person name="Blaudez D."/>
            <person name="Boerjan W."/>
            <person name="Brun A."/>
            <person name="Brunner A."/>
            <person name="Busov V."/>
            <person name="Campbell M."/>
            <person name="Carlson J."/>
            <person name="Chalot M."/>
            <person name="Chapman J."/>
            <person name="Chen G.L."/>
            <person name="Cooper D."/>
            <person name="Coutinho P.M."/>
            <person name="Couturier J."/>
            <person name="Covert S."/>
            <person name="Cronk Q."/>
            <person name="Cunningham R."/>
            <person name="Davis J."/>
            <person name="Degroeve S."/>
            <person name="Dejardin A."/>
            <person name="Depamphilis C."/>
            <person name="Detter J."/>
            <person name="Dirks B."/>
            <person name="Dubchak I."/>
            <person name="Duplessis S."/>
            <person name="Ehlting J."/>
            <person name="Ellis B."/>
            <person name="Gendler K."/>
            <person name="Goodstein D."/>
            <person name="Gribskov M."/>
            <person name="Grimwood J."/>
            <person name="Groover A."/>
            <person name="Gunter L."/>
            <person name="Hamberger B."/>
            <person name="Heinze B."/>
            <person name="Helariutta Y."/>
            <person name="Henrissat B."/>
            <person name="Holligan D."/>
            <person name="Holt R."/>
            <person name="Huang W."/>
            <person name="Islam-Faridi N."/>
            <person name="Jones S."/>
            <person name="Jones-Rhoades M."/>
            <person name="Jorgensen R."/>
            <person name="Joshi C."/>
            <person name="Kangasjarvi J."/>
            <person name="Karlsson J."/>
            <person name="Kelleher C."/>
            <person name="Kirkpatrick R."/>
            <person name="Kirst M."/>
            <person name="Kohler A."/>
            <person name="Kalluri U."/>
            <person name="Larimer F."/>
            <person name="Leebens-Mack J."/>
            <person name="Leple J.C."/>
            <person name="Locascio P."/>
            <person name="Lou Y."/>
            <person name="Lucas S."/>
            <person name="Martin F."/>
            <person name="Montanini B."/>
            <person name="Napoli C."/>
            <person name="Nelson D.R."/>
            <person name="Nelson C."/>
            <person name="Nieminen K."/>
            <person name="Nilsson O."/>
            <person name="Pereda V."/>
            <person name="Peter G."/>
            <person name="Philippe R."/>
            <person name="Pilate G."/>
            <person name="Poliakov A."/>
            <person name="Razumovskaya J."/>
            <person name="Richardson P."/>
            <person name="Rinaldi C."/>
            <person name="Ritland K."/>
            <person name="Rouze P."/>
            <person name="Ryaboy D."/>
            <person name="Schmutz J."/>
            <person name="Schrader J."/>
            <person name="Segerman B."/>
            <person name="Shin H."/>
            <person name="Siddiqui A."/>
            <person name="Sterky F."/>
            <person name="Terry A."/>
            <person name="Tsai C.J."/>
            <person name="Uberbacher E."/>
            <person name="Unneberg P."/>
            <person name="Vahala J."/>
            <person name="Wall K."/>
            <person name="Wessler S."/>
            <person name="Yang G."/>
            <person name="Yin T."/>
            <person name="Douglas C."/>
            <person name="Marra M."/>
            <person name="Sandberg G."/>
            <person name="Van de Peer Y."/>
            <person name="Rokhsar D."/>
        </authorList>
    </citation>
    <scope>NUCLEOTIDE SEQUENCE [LARGE SCALE GENOMIC DNA]</scope>
    <source>
        <strain evidence="10">cv. Nisqually</strain>
    </source>
</reference>
<keyword evidence="2" id="KW-0813">Transport</keyword>
<evidence type="ECO:0000256" key="4">
    <source>
        <dbReference type="ARBA" id="ARBA00022692"/>
    </source>
</evidence>
<evidence type="ECO:0000256" key="5">
    <source>
        <dbReference type="ARBA" id="ARBA00022989"/>
    </source>
</evidence>
<dbReference type="eggNOG" id="KOG2639">
    <property type="taxonomic scope" value="Eukaryota"/>
</dbReference>
<keyword evidence="6 7" id="KW-0472">Membrane</keyword>
<dbReference type="PANTHER" id="PTHR43302">
    <property type="entry name" value="TRANSPORTER ARSB-RELATED"/>
    <property type="match status" value="1"/>
</dbReference>
<feature type="transmembrane region" description="Helical" evidence="7">
    <location>
        <begin position="158"/>
        <end position="176"/>
    </location>
</feature>
<evidence type="ECO:0000256" key="6">
    <source>
        <dbReference type="ARBA" id="ARBA00023136"/>
    </source>
</evidence>
<dbReference type="Proteomes" id="UP000006729">
    <property type="component" value="Chromosome 15"/>
</dbReference>
<dbReference type="EMBL" id="CM009304">
    <property type="protein sequence ID" value="PNT02201.1"/>
    <property type="molecule type" value="Genomic_DNA"/>
</dbReference>
<feature type="transmembrane region" description="Helical" evidence="7">
    <location>
        <begin position="12"/>
        <end position="33"/>
    </location>
</feature>
<gene>
    <name evidence="9" type="ORF">POPTR_015G146800</name>
</gene>
<dbReference type="AlphaFoldDB" id="B9IDA9"/>
<evidence type="ECO:0000313" key="9">
    <source>
        <dbReference type="EMBL" id="PNT02201.1"/>
    </source>
</evidence>
<proteinExistence type="predicted"/>
<evidence type="ECO:0000256" key="1">
    <source>
        <dbReference type="ARBA" id="ARBA00004651"/>
    </source>
</evidence>
<dbReference type="GO" id="GO:0005886">
    <property type="term" value="C:plasma membrane"/>
    <property type="evidence" value="ECO:0007669"/>
    <property type="project" value="UniProtKB-SubCell"/>
</dbReference>
<keyword evidence="3" id="KW-1003">Cell membrane</keyword>
<feature type="domain" description="Citrate transporter-like" evidence="8">
    <location>
        <begin position="77"/>
        <end position="185"/>
    </location>
</feature>
<evidence type="ECO:0000313" key="10">
    <source>
        <dbReference type="Proteomes" id="UP000006729"/>
    </source>
</evidence>
<evidence type="ECO:0000259" key="8">
    <source>
        <dbReference type="Pfam" id="PF03600"/>
    </source>
</evidence>
<comment type="subcellular location">
    <subcellularLocation>
        <location evidence="1">Cell membrane</location>
        <topology evidence="1">Multi-pass membrane protein</topology>
    </subcellularLocation>
</comment>
<dbReference type="GO" id="GO:0016020">
    <property type="term" value="C:membrane"/>
    <property type="evidence" value="ECO:0000318"/>
    <property type="project" value="GO_Central"/>
</dbReference>
<name>B9IDA9_POPTR</name>
<dbReference type="InterPro" id="IPR004680">
    <property type="entry name" value="Cit_transptr-like_dom"/>
</dbReference>
<dbReference type="HOGENOM" id="CLU_941341_0_0_1"/>
<keyword evidence="4 7" id="KW-0812">Transmembrane</keyword>
<dbReference type="PANTHER" id="PTHR43302:SF15">
    <property type="entry name" value="SILICON EFFLUX TRANSPORTER LSI2"/>
    <property type="match status" value="1"/>
</dbReference>
<dbReference type="Pfam" id="PF03600">
    <property type="entry name" value="CitMHS"/>
    <property type="match status" value="1"/>
</dbReference>
<dbReference type="STRING" id="3694.B9IDA9"/>
<protein>
    <recommendedName>
        <fullName evidence="8">Citrate transporter-like domain-containing protein</fullName>
    </recommendedName>
</protein>
<evidence type="ECO:0000256" key="2">
    <source>
        <dbReference type="ARBA" id="ARBA00022448"/>
    </source>
</evidence>
<keyword evidence="5 7" id="KW-1133">Transmembrane helix</keyword>